<feature type="domain" description="HTH cro/C1-type" evidence="2">
    <location>
        <begin position="20"/>
        <end position="74"/>
    </location>
</feature>
<accession>A0A840EUH7</accession>
<dbReference type="Proteomes" id="UP000551501">
    <property type="component" value="Unassembled WGS sequence"/>
</dbReference>
<organism evidence="3 4">
    <name type="scientific">Gordonia humi</name>
    <dbReference type="NCBI Taxonomy" id="686429"/>
    <lineage>
        <taxon>Bacteria</taxon>
        <taxon>Bacillati</taxon>
        <taxon>Actinomycetota</taxon>
        <taxon>Actinomycetes</taxon>
        <taxon>Mycobacteriales</taxon>
        <taxon>Gordoniaceae</taxon>
        <taxon>Gordonia</taxon>
    </lineage>
</organism>
<proteinExistence type="predicted"/>
<dbReference type="GO" id="GO:0003677">
    <property type="term" value="F:DNA binding"/>
    <property type="evidence" value="ECO:0007669"/>
    <property type="project" value="UniProtKB-KW"/>
</dbReference>
<dbReference type="PANTHER" id="PTHR46797">
    <property type="entry name" value="HTH-TYPE TRANSCRIPTIONAL REGULATOR"/>
    <property type="match status" value="1"/>
</dbReference>
<dbReference type="CDD" id="cd00093">
    <property type="entry name" value="HTH_XRE"/>
    <property type="match status" value="1"/>
</dbReference>
<dbReference type="RefSeq" id="WP_183370299.1">
    <property type="nucleotide sequence ID" value="NZ_BAABHL010000127.1"/>
</dbReference>
<keyword evidence="1" id="KW-0238">DNA-binding</keyword>
<name>A0A840EUH7_9ACTN</name>
<dbReference type="EMBL" id="JACIFP010000001">
    <property type="protein sequence ID" value="MBB4135231.1"/>
    <property type="molecule type" value="Genomic_DNA"/>
</dbReference>
<reference evidence="3 4" key="1">
    <citation type="submission" date="2020-08" db="EMBL/GenBank/DDBJ databases">
        <title>Sequencing the genomes of 1000 actinobacteria strains.</title>
        <authorList>
            <person name="Klenk H.-P."/>
        </authorList>
    </citation>
    <scope>NUCLEOTIDE SEQUENCE [LARGE SCALE GENOMIC DNA]</scope>
    <source>
        <strain evidence="3 4">DSM 45298</strain>
    </source>
</reference>
<dbReference type="SMART" id="SM00530">
    <property type="entry name" value="HTH_XRE"/>
    <property type="match status" value="1"/>
</dbReference>
<dbReference type="InterPro" id="IPR001387">
    <property type="entry name" value="Cro/C1-type_HTH"/>
</dbReference>
<dbReference type="PROSITE" id="PS50943">
    <property type="entry name" value="HTH_CROC1"/>
    <property type="match status" value="1"/>
</dbReference>
<gene>
    <name evidence="3" type="ORF">BKA16_001783</name>
</gene>
<dbReference type="PANTHER" id="PTHR46797:SF1">
    <property type="entry name" value="METHYLPHOSPHONATE SYNTHASE"/>
    <property type="match status" value="1"/>
</dbReference>
<evidence type="ECO:0000259" key="2">
    <source>
        <dbReference type="PROSITE" id="PS50943"/>
    </source>
</evidence>
<comment type="caution">
    <text evidence="3">The sequence shown here is derived from an EMBL/GenBank/DDBJ whole genome shotgun (WGS) entry which is preliminary data.</text>
</comment>
<evidence type="ECO:0000313" key="4">
    <source>
        <dbReference type="Proteomes" id="UP000551501"/>
    </source>
</evidence>
<dbReference type="SUPFAM" id="SSF47413">
    <property type="entry name" value="lambda repressor-like DNA-binding domains"/>
    <property type="match status" value="1"/>
</dbReference>
<dbReference type="Pfam" id="PF13560">
    <property type="entry name" value="HTH_31"/>
    <property type="match status" value="1"/>
</dbReference>
<dbReference type="GO" id="GO:0005829">
    <property type="term" value="C:cytosol"/>
    <property type="evidence" value="ECO:0007669"/>
    <property type="project" value="TreeGrafter"/>
</dbReference>
<dbReference type="InterPro" id="IPR010982">
    <property type="entry name" value="Lambda_DNA-bd_dom_sf"/>
</dbReference>
<dbReference type="AlphaFoldDB" id="A0A840EUH7"/>
<keyword evidence="4" id="KW-1185">Reference proteome</keyword>
<evidence type="ECO:0000313" key="3">
    <source>
        <dbReference type="EMBL" id="MBB4135231.1"/>
    </source>
</evidence>
<dbReference type="GO" id="GO:0003700">
    <property type="term" value="F:DNA-binding transcription factor activity"/>
    <property type="evidence" value="ECO:0007669"/>
    <property type="project" value="TreeGrafter"/>
</dbReference>
<protein>
    <submittedName>
        <fullName evidence="3">Transcriptional regulator with XRE-family HTH domain</fullName>
    </submittedName>
</protein>
<dbReference type="Gene3D" id="1.10.260.40">
    <property type="entry name" value="lambda repressor-like DNA-binding domains"/>
    <property type="match status" value="1"/>
</dbReference>
<dbReference type="InterPro" id="IPR050807">
    <property type="entry name" value="TransReg_Diox_bact_type"/>
</dbReference>
<sequence length="95" mass="10415">MRLLAGTRMPLFREELGAHLRDLRRERGERLSDVAERAGISTQYLSEIERGRKDPSSEMIEAVSGALDVSVAEVSTAVGERLSRPASTRAYALAA</sequence>
<evidence type="ECO:0000256" key="1">
    <source>
        <dbReference type="ARBA" id="ARBA00023125"/>
    </source>
</evidence>